<evidence type="ECO:0000313" key="1">
    <source>
        <dbReference type="EMBL" id="KAF2462487.1"/>
    </source>
</evidence>
<reference evidence="1" key="1">
    <citation type="journal article" date="2020" name="Stud. Mycol.">
        <title>101 Dothideomycetes genomes: a test case for predicting lifestyles and emergence of pathogens.</title>
        <authorList>
            <person name="Haridas S."/>
            <person name="Albert R."/>
            <person name="Binder M."/>
            <person name="Bloem J."/>
            <person name="Labutti K."/>
            <person name="Salamov A."/>
            <person name="Andreopoulos B."/>
            <person name="Baker S."/>
            <person name="Barry K."/>
            <person name="Bills G."/>
            <person name="Bluhm B."/>
            <person name="Cannon C."/>
            <person name="Castanera R."/>
            <person name="Culley D."/>
            <person name="Daum C."/>
            <person name="Ezra D."/>
            <person name="Gonzalez J."/>
            <person name="Henrissat B."/>
            <person name="Kuo A."/>
            <person name="Liang C."/>
            <person name="Lipzen A."/>
            <person name="Lutzoni F."/>
            <person name="Magnuson J."/>
            <person name="Mondo S."/>
            <person name="Nolan M."/>
            <person name="Ohm R."/>
            <person name="Pangilinan J."/>
            <person name="Park H.-J."/>
            <person name="Ramirez L."/>
            <person name="Alfaro M."/>
            <person name="Sun H."/>
            <person name="Tritt A."/>
            <person name="Yoshinaga Y."/>
            <person name="Zwiers L.-H."/>
            <person name="Turgeon B."/>
            <person name="Goodwin S."/>
            <person name="Spatafora J."/>
            <person name="Crous P."/>
            <person name="Grigoriev I."/>
        </authorList>
    </citation>
    <scope>NUCLEOTIDE SEQUENCE</scope>
    <source>
        <strain evidence="1">ATCC 200398</strain>
    </source>
</reference>
<protein>
    <submittedName>
        <fullName evidence="1">Amino acid adenylation</fullName>
    </submittedName>
</protein>
<dbReference type="Proteomes" id="UP000799755">
    <property type="component" value="Unassembled WGS sequence"/>
</dbReference>
<accession>A0ACB6Q8J8</accession>
<evidence type="ECO:0000313" key="2">
    <source>
        <dbReference type="Proteomes" id="UP000799755"/>
    </source>
</evidence>
<proteinExistence type="predicted"/>
<gene>
    <name evidence="1" type="ORF">BDR25DRAFT_299313</name>
</gene>
<organism evidence="1 2">
    <name type="scientific">Lindgomyces ingoldianus</name>
    <dbReference type="NCBI Taxonomy" id="673940"/>
    <lineage>
        <taxon>Eukaryota</taxon>
        <taxon>Fungi</taxon>
        <taxon>Dikarya</taxon>
        <taxon>Ascomycota</taxon>
        <taxon>Pezizomycotina</taxon>
        <taxon>Dothideomycetes</taxon>
        <taxon>Pleosporomycetidae</taxon>
        <taxon>Pleosporales</taxon>
        <taxon>Lindgomycetaceae</taxon>
        <taxon>Lindgomyces</taxon>
    </lineage>
</organism>
<name>A0ACB6Q8J8_9PLEO</name>
<comment type="caution">
    <text evidence="1">The sequence shown here is derived from an EMBL/GenBank/DDBJ whole genome shotgun (WGS) entry which is preliminary data.</text>
</comment>
<keyword evidence="2" id="KW-1185">Reference proteome</keyword>
<dbReference type="EMBL" id="MU003632">
    <property type="protein sequence ID" value="KAF2462487.1"/>
    <property type="molecule type" value="Genomic_DNA"/>
</dbReference>
<feature type="non-terminal residue" evidence="1">
    <location>
        <position position="798"/>
    </location>
</feature>
<sequence>MLEGVETEAVHSAATSRFDLEFHFFQEPNGLQGNVFFSTDLYAPETIDNMLLLFHNILQESLKEPKAAVASLPLLTKAQYCRLNSIGLVQIEQTNYPRESSIVDLFRQQVSAHPARIAVIDSSAEMSYTELDRASDILARWLVRRSFTPESLVGVLASRSCQTIVAFLGILKANLAYLPFDVKIPGKRMEAILSSLPGQRIILLGSDVQPPEVKLSSVEFVRITEVLNDQAKDGIAGCKSAMAARPSAKSLAYVMFTSGSTGQPKGVMIEHRGIVRLVRDNNLVQHLPASRVMAHMANLAFDGSTWEIYACLLNGGTLVCIDAMVVLDPEALLQAFRQHDVQTAFMTTALFKNHALGSPVVLDTLTMICVGGEPLHPRDFLSIQSSVSSKIINGYGPTENTTFTTSFVLHKEEHFANGVPIGRALSNSGAHVMDPNLQLVPLGVIGELVVTGDGLARGYTDPQRDINRFVTVTVAGQTVRAYRTGDYVRHRPTDGLLEFFGRMDGQIKIRGNRVELGEIEHVLRSHDSVIDAVTVLQQHDDDGVRLMSFVTIHEGDVLADEQAGAGHESQHVDTWEEQFDAEIYSPIHNVQTEIIGCDFIGWTSMYDGTDIDKTEMNEWLDDTIATLLNGQDPGHVLEIGSGTGMVLFNVCKGLQSYVGLEPSQKAVDFITTTVKSMPALRGKVHMYKATAADIGQLKQPIAANLVVMNSVVQYFPSQDYLFKLIQDLLALEGVRTLFFGDIRSYALYREFLATRALRMAGDKATKADILRMMADMERVERELLVDPAFFTALPSRLP</sequence>